<dbReference type="Gene3D" id="3.30.470.20">
    <property type="entry name" value="ATP-grasp fold, B domain"/>
    <property type="match status" value="1"/>
</dbReference>
<keyword evidence="9" id="KW-0275">Fatty acid biosynthesis</keyword>
<dbReference type="Pfam" id="PF00289">
    <property type="entry name" value="Biotin_carb_N"/>
    <property type="match status" value="1"/>
</dbReference>
<dbReference type="InterPro" id="IPR011761">
    <property type="entry name" value="ATP-grasp"/>
</dbReference>
<evidence type="ECO:0000259" key="15">
    <source>
        <dbReference type="PROSITE" id="PS50989"/>
    </source>
</evidence>
<evidence type="ECO:0000259" key="14">
    <source>
        <dbReference type="PROSITE" id="PS50979"/>
    </source>
</evidence>
<evidence type="ECO:0000256" key="10">
    <source>
        <dbReference type="ARBA" id="ARBA00023267"/>
    </source>
</evidence>
<feature type="domain" description="Lipoyl-binding" evidence="12">
    <location>
        <begin position="577"/>
        <end position="660"/>
    </location>
</feature>
<evidence type="ECO:0000313" key="16">
    <source>
        <dbReference type="EMBL" id="MCG7323501.1"/>
    </source>
</evidence>
<reference evidence="16 17" key="1">
    <citation type="submission" date="2022-02" db="EMBL/GenBank/DDBJ databases">
        <title>Uncovering new skin microbiome diversity through culturing and metagenomics.</title>
        <authorList>
            <person name="Conlan S."/>
            <person name="Deming C."/>
            <person name="Nisc Comparative Sequencing Program N."/>
            <person name="Segre J.A."/>
        </authorList>
    </citation>
    <scope>NUCLEOTIDE SEQUENCE [LARGE SCALE GENOMIC DNA]</scope>
    <source>
        <strain evidence="16 17">ACRQZ</strain>
    </source>
</reference>
<dbReference type="Pfam" id="PF02785">
    <property type="entry name" value="Biotin_carb_C"/>
    <property type="match status" value="1"/>
</dbReference>
<dbReference type="InterPro" id="IPR016185">
    <property type="entry name" value="PreATP-grasp_dom_sf"/>
</dbReference>
<dbReference type="PROSITE" id="PS50989">
    <property type="entry name" value="COA_CT_CTER"/>
    <property type="match status" value="1"/>
</dbReference>
<dbReference type="PANTHER" id="PTHR18866">
    <property type="entry name" value="CARBOXYLASE:PYRUVATE/ACETYL-COA/PROPIONYL-COA CARBOXYLASE"/>
    <property type="match status" value="1"/>
</dbReference>
<keyword evidence="17" id="KW-1185">Reference proteome</keyword>
<keyword evidence="3" id="KW-0444">Lipid biosynthesis</keyword>
<dbReference type="InterPro" id="IPR005479">
    <property type="entry name" value="CPAse_ATP-bd"/>
</dbReference>
<dbReference type="InterPro" id="IPR005482">
    <property type="entry name" value="Biotin_COase_C"/>
</dbReference>
<evidence type="ECO:0000256" key="4">
    <source>
        <dbReference type="ARBA" id="ARBA00022598"/>
    </source>
</evidence>
<keyword evidence="7 11" id="KW-0067">ATP-binding</keyword>
<evidence type="ECO:0000256" key="7">
    <source>
        <dbReference type="ARBA" id="ARBA00022840"/>
    </source>
</evidence>
<dbReference type="RefSeq" id="WP_239266261.1">
    <property type="nucleotide sequence ID" value="NZ_JAKRCV010000080.1"/>
</dbReference>
<evidence type="ECO:0000256" key="2">
    <source>
        <dbReference type="ARBA" id="ARBA00013263"/>
    </source>
</evidence>
<dbReference type="Pfam" id="PF02786">
    <property type="entry name" value="CPSase_L_D2"/>
    <property type="match status" value="1"/>
</dbReference>
<keyword evidence="6" id="KW-0276">Fatty acid metabolism</keyword>
<dbReference type="CDD" id="cd06850">
    <property type="entry name" value="biotinyl_domain"/>
    <property type="match status" value="1"/>
</dbReference>
<dbReference type="EMBL" id="JAKRCV010000080">
    <property type="protein sequence ID" value="MCG7323501.1"/>
    <property type="molecule type" value="Genomic_DNA"/>
</dbReference>
<feature type="domain" description="ATP-grasp" evidence="13">
    <location>
        <begin position="130"/>
        <end position="328"/>
    </location>
</feature>
<dbReference type="InterPro" id="IPR029045">
    <property type="entry name" value="ClpP/crotonase-like_dom_sf"/>
</dbReference>
<dbReference type="Pfam" id="PF01039">
    <property type="entry name" value="Carboxyl_trans"/>
    <property type="match status" value="1"/>
</dbReference>
<dbReference type="InterPro" id="IPR013537">
    <property type="entry name" value="AcCoA_COase_cen"/>
</dbReference>
<comment type="cofactor">
    <cofactor evidence="1">
        <name>biotin</name>
        <dbReference type="ChEBI" id="CHEBI:57586"/>
    </cofactor>
</comment>
<dbReference type="Pfam" id="PF08326">
    <property type="entry name" value="ACC_central"/>
    <property type="match status" value="1"/>
</dbReference>
<organism evidence="16 17">
    <name type="scientific">Arsenicicoccus bolidensis</name>
    <dbReference type="NCBI Taxonomy" id="229480"/>
    <lineage>
        <taxon>Bacteria</taxon>
        <taxon>Bacillati</taxon>
        <taxon>Actinomycetota</taxon>
        <taxon>Actinomycetes</taxon>
        <taxon>Micrococcales</taxon>
        <taxon>Intrasporangiaceae</taxon>
        <taxon>Arsenicicoccus</taxon>
    </lineage>
</organism>
<dbReference type="PROSITE" id="PS50975">
    <property type="entry name" value="ATP_GRASP"/>
    <property type="match status" value="1"/>
</dbReference>
<proteinExistence type="predicted"/>
<comment type="caution">
    <text evidence="16">The sequence shown here is derived from an EMBL/GenBank/DDBJ whole genome shotgun (WGS) entry which is preliminary data.</text>
</comment>
<evidence type="ECO:0000256" key="6">
    <source>
        <dbReference type="ARBA" id="ARBA00022832"/>
    </source>
</evidence>
<dbReference type="InterPro" id="IPR011054">
    <property type="entry name" value="Rudment_hybrid_motif"/>
</dbReference>
<feature type="domain" description="CoA carboxyltransferase C-terminal" evidence="15">
    <location>
        <begin position="1581"/>
        <end position="1865"/>
    </location>
</feature>
<keyword evidence="10" id="KW-0092">Biotin</keyword>
<dbReference type="SMART" id="SM00878">
    <property type="entry name" value="Biotin_carb_C"/>
    <property type="match status" value="1"/>
</dbReference>
<dbReference type="PANTHER" id="PTHR18866:SF33">
    <property type="entry name" value="METHYLCROTONOYL-COA CARBOXYLASE SUBUNIT ALPHA, MITOCHONDRIAL-RELATED"/>
    <property type="match status" value="1"/>
</dbReference>
<sequence length="1865" mass="200412">MFTRIAIVNRGEAAMRLIHAVRDLNASRGPGSAEPRIETVALHTTGERRAMFVREADRSYDLGPAADRPYLDHAVLERALLETGADAAWVGWGFVAEDPAFADLCARIGVTFIGPNPEAMRQLGDKIGSKLIAEQVGVPVAAWSRGGVDTLEDAVAAAQEIGYPLMLKATAGGGGRGIRKVSSDAELADAYERTRDEAARAFGSGVVFLERLVTGARHVEVQVIADSHGTAWALGVRDCSVQRRNQKVIEESASPVLSPDEVAELKASAERLAVAVGYCGAGTVEFLYHPTERFFAFLEVNTRLQVEHSITEVTTATDLVRLQIHVASGGRLEGERPVESGHAVEARLNAEDPDRDFAPSPGRIALLELPAGPGIRVDTGVAEGDTIPADFDSMIAKIIASGRDRDEALARLRRAMQETTVVIEGGATNKSFVLELLDAPEVIDGSADTGWIDRVRGEGRLSSHRHAGVALVAAGIQAYEADEAIARARLLETARGGRPQLQHAPGRKVELTLRGTAYTLTVSRVAPHRFRVTVTSPAGEHAVEAELDRIDDYAARITVSGREHRLITASHGTIQLVEVDGVTHRISLDEGGVLRSPTPALVVATPVSVGDEVAAGAPVLVLESMKMETVLPAPFAARVRELLVSAGSQVETGTPLVRLEPVGDGDEAAAEELPGVDLDLPDVDVDSSTVDARASGGADPHRRASRLRGDLLALILGYDVDARDEGRVLASYLAVRDEEATRGESPVAAEVELLEAFADLAELSRNRPAGDDLHLENRIHSPREHFHTYLQSLDPVRAGLPEDFQERLGAVLRRYGVTDLEHGDELEQAVFRVFVAQQRSTPDLQVVTALLRRWLTDPVPEAPGDTRARAALDHLVRATQLRIPVVGDLARSVRFRWFDQPLVDAERQGVLGGVADEIARIAELPEGPERDEHIDALVRIPERIARFLAQRLSGPELPSSEPMLTVLAQRHYRGHDMRDFREIRIDGRPLVVADYTIDDRPTHLVSTIGRVDDLRPGSDLVQDIASEVAEAGAGQQSVVDLYLRWDDAPASLDELSAELVQRLSGLDLGRGVRRVAVGVCSDGEEPVRYLTFRPADNDPADAAVTDGSAGSVVEDELVRGVHPMVGRRLNLWRLTEFDVTRLEAPEDVLLYRCVARGNDTDVRLVAMAQVRQLAVVRDEQGRVTGLPHVERAIAGCLDAIRRARTSSGPAGTRLDMNHVWVHVWPTIEGDVEELTTLKRTIAPMTAGAGVEEVLLDGTVALPGGGGETMPMAARFHYQPGSGVVTSIEGPPEERLKPLDDYSRKVVTARRRGMAYPYELQSLIAGPGGTATEHDLDDSGALVPVDRPYGLNRAGIIVGVISTPTTRHPEGVKRVLLCGDPLRALGAVSEAECTRIIAALDLAESMGVPVEWFALSAGARISMDSGTENMDWVARALKRIVEFTQAGGEINVVVAGINVGAQPYWNAEATMLMHTKGILVMTPDSAMVLTGKQSLDFSGGVSAEDNYGIGGYDRIMGPNGQAQYWAPDLAGALGILMTHYDHAYVAPGESGPRVAETTDPVNRDVTTYPHDPIDSGFTTVGDIFSPATNPDRKKPFDIRTVMAAVADQDHATLERWAGMADAETSVVYDARLGGIPVCLVGIESKAVPRRGFPPTDGPDTYTAGTLFPRSSKKVARAINGASGNRPVVVLANLSGFDGSPESLRNLQLEYGAEIGRAIVNFDGPIVFCVISRYHGGAFVVFSKALNPQMRVLAVEGSYASVLGGAPAAAVVFSRDVDARAAKDPRVAELEQRLSAATGEEHADLAAQLVETRRDVRAEKLGEVASEFDAVHSIHRAVEVGSVDEVVAPADLRPRIIAALQGWASRG</sequence>
<accession>A0ABS9Q6J9</accession>
<dbReference type="SUPFAM" id="SSF51246">
    <property type="entry name" value="Rudiment single hybrid motif"/>
    <property type="match status" value="1"/>
</dbReference>
<feature type="domain" description="Biotin carboxylation" evidence="14">
    <location>
        <begin position="1"/>
        <end position="457"/>
    </location>
</feature>
<dbReference type="EC" id="6.3.4.14" evidence="2"/>
<dbReference type="PROSITE" id="PS00867">
    <property type="entry name" value="CPSASE_2"/>
    <property type="match status" value="1"/>
</dbReference>
<evidence type="ECO:0000259" key="13">
    <source>
        <dbReference type="PROSITE" id="PS50975"/>
    </source>
</evidence>
<keyword evidence="5 11" id="KW-0547">Nucleotide-binding</keyword>
<dbReference type="Proteomes" id="UP001521931">
    <property type="component" value="Unassembled WGS sequence"/>
</dbReference>
<evidence type="ECO:0000313" key="17">
    <source>
        <dbReference type="Proteomes" id="UP001521931"/>
    </source>
</evidence>
<evidence type="ECO:0000256" key="8">
    <source>
        <dbReference type="ARBA" id="ARBA00023098"/>
    </source>
</evidence>
<dbReference type="InterPro" id="IPR005481">
    <property type="entry name" value="BC-like_N"/>
</dbReference>
<dbReference type="Gene3D" id="3.90.226.10">
    <property type="entry name" value="2-enoyl-CoA Hydratase, Chain A, domain 1"/>
    <property type="match status" value="2"/>
</dbReference>
<dbReference type="PROSITE" id="PS50979">
    <property type="entry name" value="BC"/>
    <property type="match status" value="1"/>
</dbReference>
<dbReference type="InterPro" id="IPR050856">
    <property type="entry name" value="Biotin_carboxylase_complex"/>
</dbReference>
<evidence type="ECO:0000256" key="5">
    <source>
        <dbReference type="ARBA" id="ARBA00022741"/>
    </source>
</evidence>
<dbReference type="InterPro" id="IPR011053">
    <property type="entry name" value="Single_hybrid_motif"/>
</dbReference>
<evidence type="ECO:0000256" key="1">
    <source>
        <dbReference type="ARBA" id="ARBA00001953"/>
    </source>
</evidence>
<dbReference type="PROSITE" id="PS00866">
    <property type="entry name" value="CPSASE_1"/>
    <property type="match status" value="1"/>
</dbReference>
<evidence type="ECO:0000256" key="9">
    <source>
        <dbReference type="ARBA" id="ARBA00023160"/>
    </source>
</evidence>
<gene>
    <name evidence="16" type="ORF">MHL29_16620</name>
</gene>
<dbReference type="InterPro" id="IPR000089">
    <property type="entry name" value="Biotin_lipoyl"/>
</dbReference>
<dbReference type="SUPFAM" id="SSF52096">
    <property type="entry name" value="ClpP/crotonase"/>
    <property type="match status" value="2"/>
</dbReference>
<keyword evidence="4" id="KW-0436">Ligase</keyword>
<dbReference type="Gene3D" id="2.40.50.100">
    <property type="match status" value="1"/>
</dbReference>
<name>A0ABS9Q6J9_9MICO</name>
<dbReference type="SUPFAM" id="SSF56059">
    <property type="entry name" value="Glutathione synthetase ATP-binding domain-like"/>
    <property type="match status" value="1"/>
</dbReference>
<evidence type="ECO:0000256" key="11">
    <source>
        <dbReference type="PROSITE-ProRule" id="PRU00409"/>
    </source>
</evidence>
<dbReference type="InterPro" id="IPR011764">
    <property type="entry name" value="Biotin_carboxylation_dom"/>
</dbReference>
<dbReference type="Pfam" id="PF00364">
    <property type="entry name" value="Biotin_lipoyl"/>
    <property type="match status" value="1"/>
</dbReference>
<dbReference type="SUPFAM" id="SSF51230">
    <property type="entry name" value="Single hybrid motif"/>
    <property type="match status" value="1"/>
</dbReference>
<dbReference type="SUPFAM" id="SSF52440">
    <property type="entry name" value="PreATP-grasp domain"/>
    <property type="match status" value="1"/>
</dbReference>
<protein>
    <recommendedName>
        <fullName evidence="2">biotin carboxylase</fullName>
        <ecNumber evidence="2">6.3.4.14</ecNumber>
    </recommendedName>
</protein>
<dbReference type="InterPro" id="IPR034733">
    <property type="entry name" value="AcCoA_carboxyl_beta"/>
</dbReference>
<dbReference type="InterPro" id="IPR011763">
    <property type="entry name" value="COA_CT_C"/>
</dbReference>
<dbReference type="PROSITE" id="PS50968">
    <property type="entry name" value="BIOTINYL_LIPOYL"/>
    <property type="match status" value="1"/>
</dbReference>
<evidence type="ECO:0000256" key="3">
    <source>
        <dbReference type="ARBA" id="ARBA00022516"/>
    </source>
</evidence>
<evidence type="ECO:0000259" key="12">
    <source>
        <dbReference type="PROSITE" id="PS50968"/>
    </source>
</evidence>
<keyword evidence="8" id="KW-0443">Lipid metabolism</keyword>